<dbReference type="GO" id="GO:0004109">
    <property type="term" value="F:coproporphyrinogen oxidase activity"/>
    <property type="evidence" value="ECO:0007669"/>
    <property type="project" value="InterPro"/>
</dbReference>
<dbReference type="EMBL" id="FOLG01000009">
    <property type="protein sequence ID" value="SFC80751.1"/>
    <property type="molecule type" value="Genomic_DNA"/>
</dbReference>
<evidence type="ECO:0000256" key="5">
    <source>
        <dbReference type="ARBA" id="ARBA00022691"/>
    </source>
</evidence>
<dbReference type="PROSITE" id="PS51918">
    <property type="entry name" value="RADICAL_SAM"/>
    <property type="match status" value="1"/>
</dbReference>
<dbReference type="NCBIfam" id="TIGR00539">
    <property type="entry name" value="hemN_rel"/>
    <property type="match status" value="1"/>
</dbReference>
<dbReference type="InterPro" id="IPR004559">
    <property type="entry name" value="HemW-like"/>
</dbReference>
<dbReference type="InterPro" id="IPR007197">
    <property type="entry name" value="rSAM"/>
</dbReference>
<evidence type="ECO:0000313" key="13">
    <source>
        <dbReference type="Proteomes" id="UP000198728"/>
    </source>
</evidence>
<comment type="cofactor">
    <cofactor evidence="1">
        <name>[4Fe-4S] cluster</name>
        <dbReference type="ChEBI" id="CHEBI:49883"/>
    </cofactor>
</comment>
<dbReference type="PANTHER" id="PTHR13932:SF5">
    <property type="entry name" value="RADICAL S-ADENOSYL METHIONINE DOMAIN-CONTAINING PROTEIN 1, MITOCHONDRIAL"/>
    <property type="match status" value="1"/>
</dbReference>
<dbReference type="Pfam" id="PF04055">
    <property type="entry name" value="Radical_SAM"/>
    <property type="match status" value="1"/>
</dbReference>
<evidence type="ECO:0000259" key="11">
    <source>
        <dbReference type="PROSITE" id="PS51918"/>
    </source>
</evidence>
<keyword evidence="8 10" id="KW-0411">Iron-sulfur</keyword>
<dbReference type="OrthoDB" id="9808022at2"/>
<evidence type="ECO:0000256" key="6">
    <source>
        <dbReference type="ARBA" id="ARBA00022723"/>
    </source>
</evidence>
<gene>
    <name evidence="12" type="ORF">SAMN04488094_109168</name>
</gene>
<evidence type="ECO:0000256" key="10">
    <source>
        <dbReference type="RuleBase" id="RU364116"/>
    </source>
</evidence>
<dbReference type="AlphaFoldDB" id="A0A1I1M5S9"/>
<dbReference type="STRING" id="441112.SAMN04488094_109168"/>
<evidence type="ECO:0000256" key="2">
    <source>
        <dbReference type="ARBA" id="ARBA00006100"/>
    </source>
</evidence>
<dbReference type="SMART" id="SM00729">
    <property type="entry name" value="Elp3"/>
    <property type="match status" value="1"/>
</dbReference>
<accession>A0A1I1M5S9</accession>
<keyword evidence="10" id="KW-0963">Cytoplasm</keyword>
<dbReference type="GO" id="GO:0006779">
    <property type="term" value="P:porphyrin-containing compound biosynthetic process"/>
    <property type="evidence" value="ECO:0007669"/>
    <property type="project" value="InterPro"/>
</dbReference>
<evidence type="ECO:0000256" key="8">
    <source>
        <dbReference type="ARBA" id="ARBA00023014"/>
    </source>
</evidence>
<dbReference type="InterPro" id="IPR006638">
    <property type="entry name" value="Elp3/MiaA/NifB-like_rSAM"/>
</dbReference>
<comment type="function">
    <text evidence="10">Probably acts as a heme chaperone, transferring heme to an unknown acceptor. Binds one molecule of heme per monomer, possibly covalently. Binds 1 [4Fe-4S] cluster. The cluster is coordinated with 3 cysteines and an exchangeable S-adenosyl-L-methionine.</text>
</comment>
<evidence type="ECO:0000256" key="7">
    <source>
        <dbReference type="ARBA" id="ARBA00023004"/>
    </source>
</evidence>
<keyword evidence="6 10" id="KW-0479">Metal-binding</keyword>
<dbReference type="Gene3D" id="3.20.20.70">
    <property type="entry name" value="Aldolase class I"/>
    <property type="match status" value="1"/>
</dbReference>
<dbReference type="PANTHER" id="PTHR13932">
    <property type="entry name" value="COPROPORPHYRINIGEN III OXIDASE"/>
    <property type="match status" value="1"/>
</dbReference>
<evidence type="ECO:0000256" key="1">
    <source>
        <dbReference type="ARBA" id="ARBA00001966"/>
    </source>
</evidence>
<dbReference type="Proteomes" id="UP000198728">
    <property type="component" value="Unassembled WGS sequence"/>
</dbReference>
<evidence type="ECO:0000256" key="4">
    <source>
        <dbReference type="ARBA" id="ARBA00022617"/>
    </source>
</evidence>
<dbReference type="SFLD" id="SFLDF00562">
    <property type="entry name" value="HemN-like__clustered_with_heat"/>
    <property type="match status" value="1"/>
</dbReference>
<dbReference type="SFLD" id="SFLDG01065">
    <property type="entry name" value="anaerobic_coproporphyrinogen-I"/>
    <property type="match status" value="1"/>
</dbReference>
<comment type="similarity">
    <text evidence="2">Belongs to the anaerobic coproporphyrinogen-III oxidase family. HemW subfamily.</text>
</comment>
<organism evidence="12 13">
    <name type="scientific">Tropicimonas isoalkanivorans</name>
    <dbReference type="NCBI Taxonomy" id="441112"/>
    <lineage>
        <taxon>Bacteria</taxon>
        <taxon>Pseudomonadati</taxon>
        <taxon>Pseudomonadota</taxon>
        <taxon>Alphaproteobacteria</taxon>
        <taxon>Rhodobacterales</taxon>
        <taxon>Roseobacteraceae</taxon>
        <taxon>Tropicimonas</taxon>
    </lineage>
</organism>
<name>A0A1I1M5S9_9RHOB</name>
<comment type="subcellular location">
    <subcellularLocation>
        <location evidence="10">Cytoplasm</location>
    </subcellularLocation>
</comment>
<keyword evidence="5 10" id="KW-0949">S-adenosyl-L-methionine</keyword>
<dbReference type="InterPro" id="IPR034505">
    <property type="entry name" value="Coproporphyrinogen-III_oxidase"/>
</dbReference>
<dbReference type="SUPFAM" id="SSF102114">
    <property type="entry name" value="Radical SAM enzymes"/>
    <property type="match status" value="1"/>
</dbReference>
<sequence length="397" mass="43499">MPSPSSWRAVLPTDDVDRVGFGLYVHWPFCLSKCPYCDFNSHVAERIDQKRWAAALCREVEHAGRLTGRRRLDTVFFGGGTPGLMAPETVADILDTVRATWPISNDWEVTLEANPTSVEAGRFAAYRQAGVNRVSLGVQSLNDADLRRLGRLHTVAEARAAFDIARSAFDRVSFDLIYARQDQSLDAWQRELDEALAMAIDHLSLYQLTIEPGTAFGARAAAGRLRGLPDEDLSADMYDLTLETCARVGLVPYEVSNFARPGAESKHNMLYWSAGQYAGVGPGAHGRVILDGRRHATVCPSAPGAWIRDAEADGPAFESVEPLSGQEQAEEYLMMGLRVLRGISLSRLMDMGPDDGLADRLEQAAADGLLETDGDRIRTTPRGRSLLNAVLRDLLLG</sequence>
<feature type="domain" description="Radical SAM core" evidence="11">
    <location>
        <begin position="15"/>
        <end position="251"/>
    </location>
</feature>
<dbReference type="InterPro" id="IPR058240">
    <property type="entry name" value="rSAM_sf"/>
</dbReference>
<keyword evidence="10" id="KW-0004">4Fe-4S</keyword>
<keyword evidence="7 10" id="KW-0408">Iron</keyword>
<evidence type="ECO:0000256" key="3">
    <source>
        <dbReference type="ARBA" id="ARBA00017228"/>
    </source>
</evidence>
<dbReference type="Pfam" id="PF06969">
    <property type="entry name" value="HemN_C"/>
    <property type="match status" value="1"/>
</dbReference>
<dbReference type="SFLD" id="SFLDF00288">
    <property type="entry name" value="HemN-like__clustered_with_nucl"/>
    <property type="match status" value="1"/>
</dbReference>
<dbReference type="GO" id="GO:0005737">
    <property type="term" value="C:cytoplasm"/>
    <property type="evidence" value="ECO:0007669"/>
    <property type="project" value="UniProtKB-SubCell"/>
</dbReference>
<keyword evidence="13" id="KW-1185">Reference proteome</keyword>
<proteinExistence type="inferred from homology"/>
<protein>
    <recommendedName>
        <fullName evidence="3 10">Heme chaperone HemW</fullName>
    </recommendedName>
</protein>
<keyword evidence="9 10" id="KW-0143">Chaperone</keyword>
<evidence type="ECO:0000313" key="12">
    <source>
        <dbReference type="EMBL" id="SFC80751.1"/>
    </source>
</evidence>
<dbReference type="GO" id="GO:0051539">
    <property type="term" value="F:4 iron, 4 sulfur cluster binding"/>
    <property type="evidence" value="ECO:0007669"/>
    <property type="project" value="UniProtKB-UniRule"/>
</dbReference>
<evidence type="ECO:0000256" key="9">
    <source>
        <dbReference type="ARBA" id="ARBA00023186"/>
    </source>
</evidence>
<dbReference type="GO" id="GO:0046872">
    <property type="term" value="F:metal ion binding"/>
    <property type="evidence" value="ECO:0007669"/>
    <property type="project" value="UniProtKB-UniRule"/>
</dbReference>
<dbReference type="InterPro" id="IPR010723">
    <property type="entry name" value="HemN_C"/>
</dbReference>
<dbReference type="InterPro" id="IPR013785">
    <property type="entry name" value="Aldolase_TIM"/>
</dbReference>
<reference evidence="12 13" key="1">
    <citation type="submission" date="2016-10" db="EMBL/GenBank/DDBJ databases">
        <authorList>
            <person name="de Groot N.N."/>
        </authorList>
    </citation>
    <scope>NUCLEOTIDE SEQUENCE [LARGE SCALE GENOMIC DNA]</scope>
    <source>
        <strain evidence="12 13">DSM 19548</strain>
    </source>
</reference>
<dbReference type="RefSeq" id="WP_093361541.1">
    <property type="nucleotide sequence ID" value="NZ_FOLG01000009.1"/>
</dbReference>
<dbReference type="SFLD" id="SFLDS00029">
    <property type="entry name" value="Radical_SAM"/>
    <property type="match status" value="1"/>
</dbReference>
<keyword evidence="4 10" id="KW-0349">Heme</keyword>